<protein>
    <submittedName>
        <fullName evidence="2">Uncharacterized protein</fullName>
    </submittedName>
</protein>
<evidence type="ECO:0000256" key="1">
    <source>
        <dbReference type="SAM" id="MobiDB-lite"/>
    </source>
</evidence>
<dbReference type="STRING" id="1802471.A2115_03215"/>
<evidence type="ECO:0000313" key="3">
    <source>
        <dbReference type="Proteomes" id="UP000176198"/>
    </source>
</evidence>
<dbReference type="AlphaFoldDB" id="A0A1F7WHR6"/>
<evidence type="ECO:0000313" key="2">
    <source>
        <dbReference type="EMBL" id="OGM02343.1"/>
    </source>
</evidence>
<dbReference type="EMBL" id="MGFJ01000024">
    <property type="protein sequence ID" value="OGM02343.1"/>
    <property type="molecule type" value="Genomic_DNA"/>
</dbReference>
<dbReference type="Proteomes" id="UP000176198">
    <property type="component" value="Unassembled WGS sequence"/>
</dbReference>
<reference evidence="2 3" key="1">
    <citation type="journal article" date="2016" name="Nat. Commun.">
        <title>Thousands of microbial genomes shed light on interconnected biogeochemical processes in an aquifer system.</title>
        <authorList>
            <person name="Anantharaman K."/>
            <person name="Brown C.T."/>
            <person name="Hug L.A."/>
            <person name="Sharon I."/>
            <person name="Castelle C.J."/>
            <person name="Probst A.J."/>
            <person name="Thomas B.C."/>
            <person name="Singh A."/>
            <person name="Wilkins M.J."/>
            <person name="Karaoz U."/>
            <person name="Brodie E.L."/>
            <person name="Williams K.H."/>
            <person name="Hubbard S.S."/>
            <person name="Banfield J.F."/>
        </authorList>
    </citation>
    <scope>NUCLEOTIDE SEQUENCE [LARGE SCALE GENOMIC DNA]</scope>
</reference>
<proteinExistence type="predicted"/>
<name>A0A1F7WHR6_9BACT</name>
<sequence length="70" mass="7530">MTTENPFGSLLDYLDALGLFGEDRARFMGAMRAGSAVFHEVSGTPREGKIQQIVPPPPTSGETPHEDELG</sequence>
<organism evidence="2 3">
    <name type="scientific">Candidatus Woesebacteria bacterium GWA1_41_8</name>
    <dbReference type="NCBI Taxonomy" id="1802471"/>
    <lineage>
        <taxon>Bacteria</taxon>
        <taxon>Candidatus Woeseibacteriota</taxon>
    </lineage>
</organism>
<accession>A0A1F7WHR6</accession>
<feature type="region of interest" description="Disordered" evidence="1">
    <location>
        <begin position="42"/>
        <end position="70"/>
    </location>
</feature>
<comment type="caution">
    <text evidence="2">The sequence shown here is derived from an EMBL/GenBank/DDBJ whole genome shotgun (WGS) entry which is preliminary data.</text>
</comment>
<gene>
    <name evidence="2" type="ORF">A2115_03215</name>
</gene>